<feature type="compositionally biased region" description="Basic and acidic residues" evidence="2">
    <location>
        <begin position="517"/>
        <end position="530"/>
    </location>
</feature>
<name>A0A0F9UGQ7_9ZZZZ</name>
<feature type="compositionally biased region" description="Low complexity" evidence="2">
    <location>
        <begin position="151"/>
        <end position="164"/>
    </location>
</feature>
<feature type="region of interest" description="Disordered" evidence="2">
    <location>
        <begin position="147"/>
        <end position="187"/>
    </location>
</feature>
<feature type="region of interest" description="Disordered" evidence="2">
    <location>
        <begin position="614"/>
        <end position="633"/>
    </location>
</feature>
<accession>A0A0F9UGQ7</accession>
<feature type="region of interest" description="Disordered" evidence="2">
    <location>
        <begin position="469"/>
        <end position="490"/>
    </location>
</feature>
<feature type="coiled-coil region" evidence="1">
    <location>
        <begin position="1137"/>
        <end position="1164"/>
    </location>
</feature>
<organism evidence="3">
    <name type="scientific">marine sediment metagenome</name>
    <dbReference type="NCBI Taxonomy" id="412755"/>
    <lineage>
        <taxon>unclassified sequences</taxon>
        <taxon>metagenomes</taxon>
        <taxon>ecological metagenomes</taxon>
    </lineage>
</organism>
<feature type="compositionally biased region" description="Basic and acidic residues" evidence="2">
    <location>
        <begin position="963"/>
        <end position="973"/>
    </location>
</feature>
<feature type="compositionally biased region" description="Basic and acidic residues" evidence="2">
    <location>
        <begin position="256"/>
        <end position="268"/>
    </location>
</feature>
<feature type="region of interest" description="Disordered" evidence="2">
    <location>
        <begin position="1188"/>
        <end position="1248"/>
    </location>
</feature>
<feature type="compositionally biased region" description="Low complexity" evidence="2">
    <location>
        <begin position="291"/>
        <end position="305"/>
    </location>
</feature>
<feature type="region of interest" description="Disordered" evidence="2">
    <location>
        <begin position="673"/>
        <end position="695"/>
    </location>
</feature>
<feature type="compositionally biased region" description="Polar residues" evidence="2">
    <location>
        <begin position="26"/>
        <end position="35"/>
    </location>
</feature>
<evidence type="ECO:0000256" key="1">
    <source>
        <dbReference type="SAM" id="Coils"/>
    </source>
</evidence>
<evidence type="ECO:0000256" key="2">
    <source>
        <dbReference type="SAM" id="MobiDB-lite"/>
    </source>
</evidence>
<feature type="region of interest" description="Disordered" evidence="2">
    <location>
        <begin position="225"/>
        <end position="310"/>
    </location>
</feature>
<dbReference type="EMBL" id="LAZR01000095">
    <property type="protein sequence ID" value="KKN92405.1"/>
    <property type="molecule type" value="Genomic_DNA"/>
</dbReference>
<feature type="region of interest" description="Disordered" evidence="2">
    <location>
        <begin position="504"/>
        <end position="575"/>
    </location>
</feature>
<feature type="region of interest" description="Disordered" evidence="2">
    <location>
        <begin position="13"/>
        <end position="98"/>
    </location>
</feature>
<protein>
    <submittedName>
        <fullName evidence="3">Uncharacterized protein</fullName>
    </submittedName>
</protein>
<feature type="compositionally biased region" description="Basic and acidic residues" evidence="2">
    <location>
        <begin position="44"/>
        <end position="55"/>
    </location>
</feature>
<sequence length="1484" mass="159938">MGATRAKIYESFEKKKKKAKAKNLSPGRTGTNTVKGSIETFNKPGHEGWKIERPPQKKTPPKHPGVLAYPTSKRRAGTADPGRKTPTPNELAIHTPVGGGQRIKKITIGFGKDKAGKPIGTTTWTELGLNPSAARQAKGARMALNLKPKKGTAPLAKAPAAPKAMYRLPKDTAAPKAPAAPKQESKSFSATKIAAAISAAALATGAGVILKQQITNTPKRTKATAVTAAKARKPITTTPKIKLPGAAAQASPKLKARSDARRAAEGTKLRHAGYGQPAKAPKKPSDTPKIQTAPAQPTTATAAPAKQSKLQRVREAFMPEAEHAEIQASRKATRQAAPKAISTPVDKPVTETKPEGRITRTVKAPARATVAVVKTAKKQAASLTRQIADAASPVVAAERKAAKSAIVTPVDAPAGEFEDLAPDQLQARKKELEARIETGRARKEHAVADSKLKKRLVAERKKNVKLGGSEAKKTITATPEEAEGAKQRDITNARQEATRLQASIHKAEASPNVQSEQKLETTPDERRQGEQRVTGRRNQPSRVKAGEVGGAPKRSTRRGRGSDRRGGAPAVDTKLAKKLETARELNAKLQAKKAGTTFSGRPSRYDPAKVITPKPAVPQQTAPKTPAKPVKHPLGADPAAVKNAEQYTAAAEARTATKAPKRLPERPLDALGIAAGRPYDTSPEATKTTAKSEAEFAPWSDDKMKNATVEERTAYQRKLEASLGQTEAGGPTTAETAKKKKAAQKFYNEKQKRIEQQGSFKKGTSTAIDPAVVGARPTAVAVTPPSIQRRPTKDLIREQGVEVRKIPARTAPEADATTEEWSKKAKNAEAALTPVERAKLDAKALGIQIAETEARKSTLGAKLKEAAGVPTDTLTADVAKFKGQRIVQSLLSSEGEFETSILEGDALKKTVEQAQEDLRKGVERRSGEVTRRNFADRSTRAEASILVEGSERSMVGAKKGSRREKQTGGDRRQKGSTWKPTNIGEELAKLENQRPGGLPDRRGPTWIQNMTAEDVGELKDHAVRGDPVAKETLRQYRAALKGAGRERRASDTAPRESARLQLDIERAEQGIGQTESTSTWDPKAQRRVLTPQMNVEADLMPDVRIYSGDPIKANTLERMNKRISDFEKRLKKDPNVVYKAEETLEKLKRQRDGLTQEVARELHTRQFPKAGSERIEGARVPGEKVIPRTEARGHVRGETIRRDVQKAPERRASPKGTPDAAEGKQERRTQPRRTRLHVGPERGRTVRPAPDLKVGERIVRERPVGWVAEDPNIWQRSLEQAGKPKALTSPSIGSNVGANISEAFKRLSGAVVRGAKKPKVVGGLVAGLGAGTALFAAPEVATAYMDASGVQRERIKAAGGQALESGIEVGTSLGLFTAGVAGLRKVAPKAIKPVVSGLARFGGSAVVGWTAGAFAGDIYNRVKSVSEKNKRETEYTKEKYGTIEAAARTRKGLRADGTRITLDDTEEIARRWEREQAKLNASRR</sequence>
<feature type="region of interest" description="Disordered" evidence="2">
    <location>
        <begin position="948"/>
        <end position="1003"/>
    </location>
</feature>
<keyword evidence="1" id="KW-0175">Coiled coil</keyword>
<evidence type="ECO:0000313" key="3">
    <source>
        <dbReference type="EMBL" id="KKN92405.1"/>
    </source>
</evidence>
<feature type="compositionally biased region" description="Low complexity" evidence="2">
    <location>
        <begin position="174"/>
        <end position="187"/>
    </location>
</feature>
<feature type="region of interest" description="Disordered" evidence="2">
    <location>
        <begin position="324"/>
        <end position="355"/>
    </location>
</feature>
<proteinExistence type="predicted"/>
<feature type="compositionally biased region" description="Basic and acidic residues" evidence="2">
    <location>
        <begin position="1188"/>
        <end position="1212"/>
    </location>
</feature>
<comment type="caution">
    <text evidence="3">The sequence shown here is derived from an EMBL/GenBank/DDBJ whole genome shotgun (WGS) entry which is preliminary data.</text>
</comment>
<reference evidence="3" key="1">
    <citation type="journal article" date="2015" name="Nature">
        <title>Complex archaea that bridge the gap between prokaryotes and eukaryotes.</title>
        <authorList>
            <person name="Spang A."/>
            <person name="Saw J.H."/>
            <person name="Jorgensen S.L."/>
            <person name="Zaremba-Niedzwiedzka K."/>
            <person name="Martijn J."/>
            <person name="Lind A.E."/>
            <person name="van Eijk R."/>
            <person name="Schleper C."/>
            <person name="Guy L."/>
            <person name="Ettema T.J."/>
        </authorList>
    </citation>
    <scope>NUCLEOTIDE SEQUENCE</scope>
</reference>
<gene>
    <name evidence="3" type="ORF">LCGC14_0208960</name>
</gene>